<dbReference type="EMBL" id="AP020507">
    <property type="protein sequence ID" value="BBN67745.1"/>
    <property type="molecule type" value="Genomic_DNA"/>
</dbReference>
<reference evidence="1" key="1">
    <citation type="journal article" date="2019" name="Science">
        <title>Mutation of a bHLH transcription factor allowed almond domestication.</title>
        <authorList>
            <person name="Sanchez-Perez R."/>
            <person name="Pavan S."/>
            <person name="Mazzeo R."/>
            <person name="Moldovan C."/>
            <person name="Aiese Cigliano R."/>
            <person name="Del Cueto J."/>
            <person name="Ricciardi F."/>
            <person name="Lotti C."/>
            <person name="Ricciardi L."/>
            <person name="Dicenta F."/>
            <person name="Lopez-Marques R.L."/>
            <person name="Lindberg Moller B."/>
        </authorList>
    </citation>
    <scope>NUCLEOTIDE SEQUENCE</scope>
</reference>
<evidence type="ECO:0000313" key="1">
    <source>
        <dbReference type="EMBL" id="BBN67745.1"/>
    </source>
</evidence>
<dbReference type="AlphaFoldDB" id="A0A5H2XMW0"/>
<protein>
    <submittedName>
        <fullName evidence="1">Uncharacterized protein</fullName>
    </submittedName>
</protein>
<gene>
    <name evidence="1" type="ORF">Prudu_170S000400</name>
</gene>
<proteinExistence type="predicted"/>
<organism evidence="1">
    <name type="scientific">Prunus dulcis</name>
    <name type="common">Almond</name>
    <name type="synonym">Amygdalus dulcis</name>
    <dbReference type="NCBI Taxonomy" id="3755"/>
    <lineage>
        <taxon>Eukaryota</taxon>
        <taxon>Viridiplantae</taxon>
        <taxon>Streptophyta</taxon>
        <taxon>Embryophyta</taxon>
        <taxon>Tracheophyta</taxon>
        <taxon>Spermatophyta</taxon>
        <taxon>Magnoliopsida</taxon>
        <taxon>eudicotyledons</taxon>
        <taxon>Gunneridae</taxon>
        <taxon>Pentapetalae</taxon>
        <taxon>rosids</taxon>
        <taxon>fabids</taxon>
        <taxon>Rosales</taxon>
        <taxon>Rosaceae</taxon>
        <taxon>Amygdaloideae</taxon>
        <taxon>Amygdaleae</taxon>
        <taxon>Prunus</taxon>
    </lineage>
</organism>
<name>A0A5H2XMW0_PRUDU</name>
<accession>A0A5H2XMW0</accession>
<sequence length="152" mass="17192">MERLSLFLAYVAFGFFNSRNIGGFLHVSLPVLLQSVDLEFCSAEGGLSIIFNPTSIRVIRTVGARIADQVDQMSPESSEDYRTEIWSLCHALAGCQILTGFDSDSKVEFGQVLSTWYQSIRCDEVQGMRDVKFSSCHVVEAQMRTKYLYHFK</sequence>